<dbReference type="EMBL" id="SLXK01000027">
    <property type="protein sequence ID" value="TCP24121.1"/>
    <property type="molecule type" value="Genomic_DNA"/>
</dbReference>
<gene>
    <name evidence="1" type="ORF">EV207_12745</name>
</gene>
<dbReference type="RefSeq" id="WP_132747172.1">
    <property type="nucleotide sequence ID" value="NZ_SLXK01000027.1"/>
</dbReference>
<accession>A0A4R2NRK5</accession>
<name>A0A4R2NRK5_9BACL</name>
<reference evidence="1 2" key="1">
    <citation type="submission" date="2019-03" db="EMBL/GenBank/DDBJ databases">
        <title>Genomic Encyclopedia of Type Strains, Phase IV (KMG-IV): sequencing the most valuable type-strain genomes for metagenomic binning, comparative biology and taxonomic classification.</title>
        <authorList>
            <person name="Goeker M."/>
        </authorList>
    </citation>
    <scope>NUCLEOTIDE SEQUENCE [LARGE SCALE GENOMIC DNA]</scope>
    <source>
        <strain evidence="1 2">DSM 19377</strain>
    </source>
</reference>
<evidence type="ECO:0008006" key="3">
    <source>
        <dbReference type="Google" id="ProtNLM"/>
    </source>
</evidence>
<dbReference type="Gene3D" id="2.10.230.10">
    <property type="entry name" value="Heat shock protein DnaJ, cysteine-rich domain"/>
    <property type="match status" value="1"/>
</dbReference>
<organism evidence="1 2">
    <name type="scientific">Scopulibacillus darangshiensis</name>
    <dbReference type="NCBI Taxonomy" id="442528"/>
    <lineage>
        <taxon>Bacteria</taxon>
        <taxon>Bacillati</taxon>
        <taxon>Bacillota</taxon>
        <taxon>Bacilli</taxon>
        <taxon>Bacillales</taxon>
        <taxon>Sporolactobacillaceae</taxon>
        <taxon>Scopulibacillus</taxon>
    </lineage>
</organism>
<comment type="caution">
    <text evidence="1">The sequence shown here is derived from an EMBL/GenBank/DDBJ whole genome shotgun (WGS) entry which is preliminary data.</text>
</comment>
<dbReference type="SUPFAM" id="SSF57938">
    <property type="entry name" value="DnaJ/Hsp40 cysteine-rich domain"/>
    <property type="match status" value="1"/>
</dbReference>
<dbReference type="InterPro" id="IPR036410">
    <property type="entry name" value="HSP_DnaJ_Cys-rich_dom_sf"/>
</dbReference>
<keyword evidence="2" id="KW-1185">Reference proteome</keyword>
<dbReference type="AlphaFoldDB" id="A0A4R2NRK5"/>
<protein>
    <recommendedName>
        <fullName evidence="3">Methionine aminopeptidase</fullName>
    </recommendedName>
</protein>
<proteinExistence type="predicted"/>
<dbReference type="OrthoDB" id="2882832at2"/>
<evidence type="ECO:0000313" key="2">
    <source>
        <dbReference type="Proteomes" id="UP000295416"/>
    </source>
</evidence>
<evidence type="ECO:0000313" key="1">
    <source>
        <dbReference type="EMBL" id="TCP24121.1"/>
    </source>
</evidence>
<sequence length="69" mass="7809">MNLFNALSNWKSGRYEKHLSRLKDADRCPDCSGRGYLTEYSYEFPSALECKGCDGSGSYTAWAENNDVE</sequence>
<dbReference type="Proteomes" id="UP000295416">
    <property type="component" value="Unassembled WGS sequence"/>
</dbReference>